<evidence type="ECO:0000256" key="5">
    <source>
        <dbReference type="ARBA" id="ARBA00022989"/>
    </source>
</evidence>
<reference evidence="8" key="1">
    <citation type="submission" date="2018-08" db="EMBL/GenBank/DDBJ databases">
        <authorList>
            <person name="Im W.T."/>
        </authorList>
    </citation>
    <scope>NUCLEOTIDE SEQUENCE [LARGE SCALE GENOMIC DNA]</scope>
    <source>
        <strain evidence="8">LA-28</strain>
    </source>
</reference>
<evidence type="ECO:0000256" key="1">
    <source>
        <dbReference type="ARBA" id="ARBA00004651"/>
    </source>
</evidence>
<dbReference type="GO" id="GO:0008324">
    <property type="term" value="F:monoatomic cation transmembrane transporter activity"/>
    <property type="evidence" value="ECO:0007669"/>
    <property type="project" value="InterPro"/>
</dbReference>
<dbReference type="PANTHER" id="PTHR34584:SF1">
    <property type="entry name" value="NA(+)_H(+) ANTIPORTER SUBUNIT E1"/>
    <property type="match status" value="1"/>
</dbReference>
<keyword evidence="3" id="KW-1003">Cell membrane</keyword>
<comment type="subcellular location">
    <subcellularLocation>
        <location evidence="1">Cell membrane</location>
        <topology evidence="1">Multi-pass membrane protein</topology>
    </subcellularLocation>
</comment>
<dbReference type="Pfam" id="PF01899">
    <property type="entry name" value="MNHE"/>
    <property type="match status" value="1"/>
</dbReference>
<keyword evidence="4" id="KW-0812">Transmembrane</keyword>
<evidence type="ECO:0000256" key="2">
    <source>
        <dbReference type="ARBA" id="ARBA00006228"/>
    </source>
</evidence>
<evidence type="ECO:0000256" key="4">
    <source>
        <dbReference type="ARBA" id="ARBA00022692"/>
    </source>
</evidence>
<name>A0A371X933_9HYPH</name>
<keyword evidence="5" id="KW-1133">Transmembrane helix</keyword>
<gene>
    <name evidence="7" type="ORF">DY251_16865</name>
</gene>
<dbReference type="PIRSF" id="PIRSF019239">
    <property type="entry name" value="MrpE"/>
    <property type="match status" value="1"/>
</dbReference>
<keyword evidence="6" id="KW-0472">Membrane</keyword>
<dbReference type="GO" id="GO:0005886">
    <property type="term" value="C:plasma membrane"/>
    <property type="evidence" value="ECO:0007669"/>
    <property type="project" value="UniProtKB-SubCell"/>
</dbReference>
<evidence type="ECO:0000313" key="8">
    <source>
        <dbReference type="Proteomes" id="UP000262379"/>
    </source>
</evidence>
<proteinExistence type="inferred from homology"/>
<dbReference type="PANTHER" id="PTHR34584">
    <property type="entry name" value="NA(+)/H(+) ANTIPORTER SUBUNIT E1"/>
    <property type="match status" value="1"/>
</dbReference>
<evidence type="ECO:0000256" key="6">
    <source>
        <dbReference type="ARBA" id="ARBA00023136"/>
    </source>
</evidence>
<keyword evidence="8" id="KW-1185">Reference proteome</keyword>
<dbReference type="Proteomes" id="UP000262379">
    <property type="component" value="Unassembled WGS sequence"/>
</dbReference>
<protein>
    <submittedName>
        <fullName evidence="7">Na+/H+ antiporter subunit E</fullName>
    </submittedName>
</protein>
<evidence type="ECO:0000256" key="3">
    <source>
        <dbReference type="ARBA" id="ARBA00022475"/>
    </source>
</evidence>
<dbReference type="AlphaFoldDB" id="A0A371X933"/>
<comment type="similarity">
    <text evidence="2">Belongs to the CPA3 antiporters (TC 2.A.63) subunit E family.</text>
</comment>
<dbReference type="InterPro" id="IPR002758">
    <property type="entry name" value="Cation_antiport_E"/>
</dbReference>
<dbReference type="NCBIfam" id="NF006520">
    <property type="entry name" value="PRK08965.1-4"/>
    <property type="match status" value="1"/>
</dbReference>
<evidence type="ECO:0000313" key="7">
    <source>
        <dbReference type="EMBL" id="RFC65711.1"/>
    </source>
</evidence>
<dbReference type="EMBL" id="QURN01000014">
    <property type="protein sequence ID" value="RFC65711.1"/>
    <property type="molecule type" value="Genomic_DNA"/>
</dbReference>
<comment type="caution">
    <text evidence="7">The sequence shown here is derived from an EMBL/GenBank/DDBJ whole genome shotgun (WGS) entry which is preliminary data.</text>
</comment>
<organism evidence="7 8">
    <name type="scientific">Mesorhizobium denitrificans</name>
    <dbReference type="NCBI Taxonomy" id="2294114"/>
    <lineage>
        <taxon>Bacteria</taxon>
        <taxon>Pseudomonadati</taxon>
        <taxon>Pseudomonadota</taxon>
        <taxon>Alphaproteobacteria</taxon>
        <taxon>Hyphomicrobiales</taxon>
        <taxon>Phyllobacteriaceae</taxon>
        <taxon>Mesorhizobium</taxon>
    </lineage>
</organism>
<accession>A0A371X933</accession>
<sequence length="161" mass="17744">MSRVLPYPALAASLLLMWFLLNGFSLGHLVLGAAIALFATWAMVSLQPAKPRVRSWGAVLRLLGLVSVDVLRSNIAVARLILSPNSAQARSGFIPIELTLRDKTGLAVLACALTATPGTAWVEYRSRQNILLLHVLDVGDEQDWIDLIKQRYEPLLLEIFE</sequence>